<sequence length="183" mass="20859">MPRGGKRVRSGPMPDPSSGASERRGYTLRSLPNTEYKGRPPKFPLPPYVIRYFDKDSQEWVEDRAGSESWNDREAELWRQLWRLPQARAWKQPQLKYLHYQIASYVRECVVCESPSAKAADVAVKIRLEDRIGLSEAGLQALGWKISEDNVDMAAHEVPATDAEASESGMDTKIVQFPRRLRA</sequence>
<accession>A0A8S5VBY6</accession>
<organism evidence="2">
    <name type="scientific">Siphoviridae sp. ctmJp3</name>
    <dbReference type="NCBI Taxonomy" id="2825650"/>
    <lineage>
        <taxon>Viruses</taxon>
        <taxon>Duplodnaviria</taxon>
        <taxon>Heunggongvirae</taxon>
        <taxon>Uroviricota</taxon>
        <taxon>Caudoviricetes</taxon>
    </lineage>
</organism>
<evidence type="ECO:0000256" key="1">
    <source>
        <dbReference type="SAM" id="MobiDB-lite"/>
    </source>
</evidence>
<evidence type="ECO:0000313" key="2">
    <source>
        <dbReference type="EMBL" id="DAG04135.1"/>
    </source>
</evidence>
<feature type="region of interest" description="Disordered" evidence="1">
    <location>
        <begin position="1"/>
        <end position="43"/>
    </location>
</feature>
<proteinExistence type="predicted"/>
<dbReference type="EMBL" id="BK016238">
    <property type="protein sequence ID" value="DAG04135.1"/>
    <property type="molecule type" value="Genomic_DNA"/>
</dbReference>
<reference evidence="2" key="1">
    <citation type="journal article" date="2021" name="Proc. Natl. Acad. Sci. U.S.A.">
        <title>A Catalog of Tens of Thousands of Viruses from Human Metagenomes Reveals Hidden Associations with Chronic Diseases.</title>
        <authorList>
            <person name="Tisza M.J."/>
            <person name="Buck C.B."/>
        </authorList>
    </citation>
    <scope>NUCLEOTIDE SEQUENCE</scope>
    <source>
        <strain evidence="2">CtmJp3</strain>
    </source>
</reference>
<name>A0A8S5VBY6_9CAUD</name>
<protein>
    <recommendedName>
        <fullName evidence="3">Terminase small subunit</fullName>
    </recommendedName>
</protein>
<evidence type="ECO:0008006" key="3">
    <source>
        <dbReference type="Google" id="ProtNLM"/>
    </source>
</evidence>